<dbReference type="AlphaFoldDB" id="A0AA35R5N4"/>
<evidence type="ECO:0000313" key="3">
    <source>
        <dbReference type="Proteomes" id="UP001174909"/>
    </source>
</evidence>
<feature type="compositionally biased region" description="Polar residues" evidence="1">
    <location>
        <begin position="52"/>
        <end position="65"/>
    </location>
</feature>
<organism evidence="2 3">
    <name type="scientific">Geodia barretti</name>
    <name type="common">Barrett's horny sponge</name>
    <dbReference type="NCBI Taxonomy" id="519541"/>
    <lineage>
        <taxon>Eukaryota</taxon>
        <taxon>Metazoa</taxon>
        <taxon>Porifera</taxon>
        <taxon>Demospongiae</taxon>
        <taxon>Heteroscleromorpha</taxon>
        <taxon>Tetractinellida</taxon>
        <taxon>Astrophorina</taxon>
        <taxon>Geodiidae</taxon>
        <taxon>Geodia</taxon>
    </lineage>
</organism>
<feature type="region of interest" description="Disordered" evidence="1">
    <location>
        <begin position="1"/>
        <end position="76"/>
    </location>
</feature>
<dbReference type="Proteomes" id="UP001174909">
    <property type="component" value="Unassembled WGS sequence"/>
</dbReference>
<keyword evidence="3" id="KW-1185">Reference proteome</keyword>
<name>A0AA35R5N4_GEOBA</name>
<dbReference type="EMBL" id="CASHTH010000550">
    <property type="protein sequence ID" value="CAI8004074.1"/>
    <property type="molecule type" value="Genomic_DNA"/>
</dbReference>
<reference evidence="2" key="1">
    <citation type="submission" date="2023-03" db="EMBL/GenBank/DDBJ databases">
        <authorList>
            <person name="Steffen K."/>
            <person name="Cardenas P."/>
        </authorList>
    </citation>
    <scope>NUCLEOTIDE SEQUENCE</scope>
</reference>
<evidence type="ECO:0000313" key="2">
    <source>
        <dbReference type="EMBL" id="CAI8004074.1"/>
    </source>
</evidence>
<comment type="caution">
    <text evidence="2">The sequence shown here is derived from an EMBL/GenBank/DDBJ whole genome shotgun (WGS) entry which is preliminary data.</text>
</comment>
<proteinExistence type="predicted"/>
<accession>A0AA35R5N4</accession>
<evidence type="ECO:0000256" key="1">
    <source>
        <dbReference type="SAM" id="MobiDB-lite"/>
    </source>
</evidence>
<sequence>MTECSTGQGRRLRATQARCPNQLRDQGNVKDVVVEPAPTEHKTGSQVPIPGTGTNSTADMVNSNRPARGPRQPQTQVEVVEETRCCCFTRRTRRKAPQATT</sequence>
<gene>
    <name evidence="2" type="ORF">GBAR_LOCUS3826</name>
</gene>
<protein>
    <submittedName>
        <fullName evidence="2">Uncharacterized protein</fullName>
    </submittedName>
</protein>